<dbReference type="GO" id="GO:0005576">
    <property type="term" value="C:extracellular region"/>
    <property type="evidence" value="ECO:0007669"/>
    <property type="project" value="UniProtKB-SubCell"/>
</dbReference>
<dbReference type="EMBL" id="KB030659">
    <property type="protein sequence ID" value="ELK12780.1"/>
    <property type="molecule type" value="Genomic_DNA"/>
</dbReference>
<dbReference type="PANTHER" id="PTHR11022">
    <property type="entry name" value="PEPTIDOGLYCAN RECOGNITION PROTEIN"/>
    <property type="match status" value="1"/>
</dbReference>
<dbReference type="PANTHER" id="PTHR11022:SF58">
    <property type="entry name" value="PEPTIDOGLYCAN RECOGNITION PROTEIN 1"/>
    <property type="match status" value="1"/>
</dbReference>
<protein>
    <submittedName>
        <fullName evidence="3">Peptidoglycan recognition protein</fullName>
    </submittedName>
</protein>
<gene>
    <name evidence="3" type="ORF">PAL_GLEAN10004056</name>
</gene>
<keyword evidence="4" id="KW-1185">Reference proteome</keyword>
<evidence type="ECO:0000256" key="2">
    <source>
        <dbReference type="ARBA" id="ARBA00022525"/>
    </source>
</evidence>
<evidence type="ECO:0000313" key="4">
    <source>
        <dbReference type="Proteomes" id="UP000010552"/>
    </source>
</evidence>
<sequence>MGNTMEWTPPPWAIMAAESLLAGGVAKGILHPNDEVKGHRNMQQMLSPGDRLFEIIQTWPRHRT</sequence>
<dbReference type="eggNOG" id="ENOG502S2KY">
    <property type="taxonomic scope" value="Eukaryota"/>
</dbReference>
<dbReference type="GO" id="GO:0008745">
    <property type="term" value="F:N-acetylmuramoyl-L-alanine amidase activity"/>
    <property type="evidence" value="ECO:0007669"/>
    <property type="project" value="InterPro"/>
</dbReference>
<dbReference type="Proteomes" id="UP000010552">
    <property type="component" value="Unassembled WGS sequence"/>
</dbReference>
<dbReference type="GO" id="GO:0016019">
    <property type="term" value="F:peptidoglycan immune receptor activity"/>
    <property type="evidence" value="ECO:0007669"/>
    <property type="project" value="TreeGrafter"/>
</dbReference>
<dbReference type="GO" id="GO:0050830">
    <property type="term" value="P:defense response to Gram-positive bacterium"/>
    <property type="evidence" value="ECO:0007669"/>
    <property type="project" value="TreeGrafter"/>
</dbReference>
<accession>L5KMK3</accession>
<evidence type="ECO:0000313" key="3">
    <source>
        <dbReference type="EMBL" id="ELK12780.1"/>
    </source>
</evidence>
<name>L5KMK3_PTEAL</name>
<dbReference type="GO" id="GO:0016045">
    <property type="term" value="P:detection of bacterium"/>
    <property type="evidence" value="ECO:0007669"/>
    <property type="project" value="TreeGrafter"/>
</dbReference>
<dbReference type="InParanoid" id="L5KMK3"/>
<reference evidence="4" key="1">
    <citation type="journal article" date="2013" name="Science">
        <title>Comparative analysis of bat genomes provides insight into the evolution of flight and immunity.</title>
        <authorList>
            <person name="Zhang G."/>
            <person name="Cowled C."/>
            <person name="Shi Z."/>
            <person name="Huang Z."/>
            <person name="Bishop-Lilly K.A."/>
            <person name="Fang X."/>
            <person name="Wynne J.W."/>
            <person name="Xiong Z."/>
            <person name="Baker M.L."/>
            <person name="Zhao W."/>
            <person name="Tachedjian M."/>
            <person name="Zhu Y."/>
            <person name="Zhou P."/>
            <person name="Jiang X."/>
            <person name="Ng J."/>
            <person name="Yang L."/>
            <person name="Wu L."/>
            <person name="Xiao J."/>
            <person name="Feng Y."/>
            <person name="Chen Y."/>
            <person name="Sun X."/>
            <person name="Zhang Y."/>
            <person name="Marsh G.A."/>
            <person name="Crameri G."/>
            <person name="Broder C.C."/>
            <person name="Frey K.G."/>
            <person name="Wang L.F."/>
            <person name="Wang J."/>
        </authorList>
    </citation>
    <scope>NUCLEOTIDE SEQUENCE [LARGE SCALE GENOMIC DNA]</scope>
</reference>
<dbReference type="SUPFAM" id="SSF55846">
    <property type="entry name" value="N-acetylmuramoyl-L-alanine amidase-like"/>
    <property type="match status" value="1"/>
</dbReference>
<proteinExistence type="predicted"/>
<evidence type="ECO:0000256" key="1">
    <source>
        <dbReference type="ARBA" id="ARBA00004613"/>
    </source>
</evidence>
<dbReference type="InterPro" id="IPR036505">
    <property type="entry name" value="Amidase/PGRP_sf"/>
</dbReference>
<dbReference type="STRING" id="9402.L5KMK3"/>
<dbReference type="AlphaFoldDB" id="L5KMK3"/>
<dbReference type="InterPro" id="IPR015510">
    <property type="entry name" value="PGRP"/>
</dbReference>
<comment type="subcellular location">
    <subcellularLocation>
        <location evidence="1">Secreted</location>
    </subcellularLocation>
</comment>
<organism evidence="3 4">
    <name type="scientific">Pteropus alecto</name>
    <name type="common">Black flying fox</name>
    <dbReference type="NCBI Taxonomy" id="9402"/>
    <lineage>
        <taxon>Eukaryota</taxon>
        <taxon>Metazoa</taxon>
        <taxon>Chordata</taxon>
        <taxon>Craniata</taxon>
        <taxon>Vertebrata</taxon>
        <taxon>Euteleostomi</taxon>
        <taxon>Mammalia</taxon>
        <taxon>Eutheria</taxon>
        <taxon>Laurasiatheria</taxon>
        <taxon>Chiroptera</taxon>
        <taxon>Yinpterochiroptera</taxon>
        <taxon>Pteropodoidea</taxon>
        <taxon>Pteropodidae</taxon>
        <taxon>Pteropodinae</taxon>
        <taxon>Pteropus</taxon>
    </lineage>
</organism>
<dbReference type="Gene3D" id="3.40.80.10">
    <property type="entry name" value="Peptidoglycan recognition protein-like"/>
    <property type="match status" value="1"/>
</dbReference>
<keyword evidence="2" id="KW-0964">Secreted</keyword>
<dbReference type="GO" id="GO:0009253">
    <property type="term" value="P:peptidoglycan catabolic process"/>
    <property type="evidence" value="ECO:0007669"/>
    <property type="project" value="InterPro"/>
</dbReference>
<dbReference type="GO" id="GO:0042834">
    <property type="term" value="F:peptidoglycan binding"/>
    <property type="evidence" value="ECO:0007669"/>
    <property type="project" value="TreeGrafter"/>
</dbReference>